<dbReference type="GO" id="GO:0046983">
    <property type="term" value="F:protein dimerization activity"/>
    <property type="evidence" value="ECO:0007669"/>
    <property type="project" value="UniProtKB-UniRule"/>
</dbReference>
<dbReference type="Pfam" id="PF06689">
    <property type="entry name" value="zf-C4_ClpX"/>
    <property type="match status" value="1"/>
</dbReference>
<accession>A0A0K1PJW2</accession>
<evidence type="ECO:0000259" key="2">
    <source>
        <dbReference type="PROSITE" id="PS51902"/>
    </source>
</evidence>
<reference evidence="3 4" key="1">
    <citation type="submission" date="2015-08" db="EMBL/GenBank/DDBJ databases">
        <authorList>
            <person name="Babu N.S."/>
            <person name="Beckwith C.J."/>
            <person name="Beseler K.G."/>
            <person name="Brison A."/>
            <person name="Carone J.V."/>
            <person name="Caskin T.P."/>
            <person name="Diamond M."/>
            <person name="Durham M.E."/>
            <person name="Foxe J.M."/>
            <person name="Go M."/>
            <person name="Henderson B.A."/>
            <person name="Jones I.B."/>
            <person name="McGettigan J.A."/>
            <person name="Micheletti S.J."/>
            <person name="Nasrallah M.E."/>
            <person name="Ortiz D."/>
            <person name="Piller C.R."/>
            <person name="Privatt S.R."/>
            <person name="Schneider S.L."/>
            <person name="Sharp S."/>
            <person name="Smith T.C."/>
            <person name="Stanton J.D."/>
            <person name="Ullery H.E."/>
            <person name="Wilson R.J."/>
            <person name="Serrano M.G."/>
            <person name="Buck G."/>
            <person name="Lee V."/>
            <person name="Wang Y."/>
            <person name="Carvalho R."/>
            <person name="Voegtly L."/>
            <person name="Shi R."/>
            <person name="Duckworth R."/>
            <person name="Johnson A."/>
            <person name="Loviza R."/>
            <person name="Walstead R."/>
            <person name="Shah Z."/>
            <person name="Kiflezghi M."/>
            <person name="Wade K."/>
            <person name="Ball S.L."/>
            <person name="Bradley K.W."/>
            <person name="Asai D.J."/>
            <person name="Bowman C.A."/>
            <person name="Russell D.A."/>
            <person name="Pope W.H."/>
            <person name="Jacobs-Sera D."/>
            <person name="Hendrix R.W."/>
            <person name="Hatfull G.F."/>
        </authorList>
    </citation>
    <scope>NUCLEOTIDE SEQUENCE [LARGE SCALE GENOMIC DNA]</scope>
    <source>
        <strain evidence="3 4">DSM 27648</strain>
    </source>
</reference>
<organism evidence="3 4">
    <name type="scientific">Labilithrix luteola</name>
    <dbReference type="NCBI Taxonomy" id="1391654"/>
    <lineage>
        <taxon>Bacteria</taxon>
        <taxon>Pseudomonadati</taxon>
        <taxon>Myxococcota</taxon>
        <taxon>Polyangia</taxon>
        <taxon>Polyangiales</taxon>
        <taxon>Labilitrichaceae</taxon>
        <taxon>Labilithrix</taxon>
    </lineage>
</organism>
<dbReference type="Gene3D" id="6.20.220.10">
    <property type="entry name" value="ClpX chaperone, C4-type zinc finger domain"/>
    <property type="match status" value="1"/>
</dbReference>
<dbReference type="SUPFAM" id="SSF57716">
    <property type="entry name" value="Glucocorticoid receptor-like (DNA-binding domain)"/>
    <property type="match status" value="1"/>
</dbReference>
<evidence type="ECO:0000313" key="4">
    <source>
        <dbReference type="Proteomes" id="UP000064967"/>
    </source>
</evidence>
<dbReference type="GO" id="GO:0008270">
    <property type="term" value="F:zinc ion binding"/>
    <property type="evidence" value="ECO:0007669"/>
    <property type="project" value="UniProtKB-UniRule"/>
</dbReference>
<name>A0A0K1PJW2_9BACT</name>
<dbReference type="EMBL" id="CP012333">
    <property type="protein sequence ID" value="AKU93399.1"/>
    <property type="molecule type" value="Genomic_DNA"/>
</dbReference>
<dbReference type="PROSITE" id="PS51902">
    <property type="entry name" value="CLPX_ZB"/>
    <property type="match status" value="1"/>
</dbReference>
<feature type="binding site" evidence="1">
    <location>
        <position position="5"/>
    </location>
    <ligand>
        <name>Zn(2+)</name>
        <dbReference type="ChEBI" id="CHEBI:29105"/>
    </ligand>
</feature>
<keyword evidence="1" id="KW-0143">Chaperone</keyword>
<keyword evidence="1" id="KW-0862">Zinc</keyword>
<dbReference type="InterPro" id="IPR038366">
    <property type="entry name" value="Znf_CppX_C4_sf"/>
</dbReference>
<feature type="domain" description="ClpX-type ZB" evidence="2">
    <location>
        <begin position="1"/>
        <end position="46"/>
    </location>
</feature>
<dbReference type="KEGG" id="llu:AKJ09_00063"/>
<feature type="binding site" evidence="1">
    <location>
        <position position="30"/>
    </location>
    <ligand>
        <name>Zn(2+)</name>
        <dbReference type="ChEBI" id="CHEBI:29105"/>
    </ligand>
</feature>
<dbReference type="STRING" id="1391654.AKJ09_00063"/>
<dbReference type="GO" id="GO:0051082">
    <property type="term" value="F:unfolded protein binding"/>
    <property type="evidence" value="ECO:0007669"/>
    <property type="project" value="UniProtKB-UniRule"/>
</dbReference>
<evidence type="ECO:0000256" key="1">
    <source>
        <dbReference type="PROSITE-ProRule" id="PRU01250"/>
    </source>
</evidence>
<dbReference type="SMART" id="SM00994">
    <property type="entry name" value="zf-C4_ClpX"/>
    <property type="match status" value="1"/>
</dbReference>
<comment type="similarity">
    <text evidence="1">Belongs to the ClpX chaperone family.</text>
</comment>
<dbReference type="AlphaFoldDB" id="A0A0K1PJW2"/>
<feature type="binding site" evidence="1">
    <location>
        <position position="27"/>
    </location>
    <ligand>
        <name>Zn(2+)</name>
        <dbReference type="ChEBI" id="CHEBI:29105"/>
    </ligand>
</feature>
<dbReference type="InterPro" id="IPR010603">
    <property type="entry name" value="Znf_CppX_C4"/>
</dbReference>
<keyword evidence="1" id="KW-0479">Metal-binding</keyword>
<feature type="binding site" evidence="1">
    <location>
        <position position="8"/>
    </location>
    <ligand>
        <name>Zn(2+)</name>
        <dbReference type="ChEBI" id="CHEBI:29105"/>
    </ligand>
</feature>
<proteinExistence type="inferred from homology"/>
<evidence type="ECO:0000313" key="3">
    <source>
        <dbReference type="EMBL" id="AKU93399.1"/>
    </source>
</evidence>
<dbReference type="GO" id="GO:0006457">
    <property type="term" value="P:protein folding"/>
    <property type="evidence" value="ECO:0007669"/>
    <property type="project" value="UniProtKB-UniRule"/>
</dbReference>
<gene>
    <name evidence="3" type="ORF">AKJ09_00063</name>
</gene>
<keyword evidence="4" id="KW-1185">Reference proteome</keyword>
<sequence>MPECCSFCKKTRKQVKVLIRGKHAFICNLCVGLAQTPLARVAHCVECTVVNGKHDPECPEAT</sequence>
<dbReference type="Proteomes" id="UP000064967">
    <property type="component" value="Chromosome"/>
</dbReference>
<protein>
    <recommendedName>
        <fullName evidence="2">ClpX-type ZB domain-containing protein</fullName>
    </recommendedName>
</protein>
<dbReference type="InterPro" id="IPR059188">
    <property type="entry name" value="Znf_CLPX-like"/>
</dbReference>